<dbReference type="PANTHER" id="PTHR37312">
    <property type="entry name" value="MEMBRANE-BOUND ACYLTRANSFERASE YKRP-RELATED"/>
    <property type="match status" value="1"/>
</dbReference>
<feature type="transmembrane region" description="Helical" evidence="1">
    <location>
        <begin position="302"/>
        <end position="319"/>
    </location>
</feature>
<evidence type="ECO:0000313" key="3">
    <source>
        <dbReference type="EMBL" id="SHM19444.1"/>
    </source>
</evidence>
<dbReference type="InterPro" id="IPR002656">
    <property type="entry name" value="Acyl_transf_3_dom"/>
</dbReference>
<feature type="transmembrane region" description="Helical" evidence="1">
    <location>
        <begin position="172"/>
        <end position="190"/>
    </location>
</feature>
<accession>A0A1M7GSU5</accession>
<feature type="domain" description="Acyltransferase 3" evidence="2">
    <location>
        <begin position="4"/>
        <end position="286"/>
    </location>
</feature>
<dbReference type="PANTHER" id="PTHR37312:SF1">
    <property type="entry name" value="MEMBRANE-BOUND ACYLTRANSFERASE YKRP-RELATED"/>
    <property type="match status" value="1"/>
</dbReference>
<dbReference type="AlphaFoldDB" id="A0A1M7GSU5"/>
<evidence type="ECO:0000259" key="2">
    <source>
        <dbReference type="Pfam" id="PF01757"/>
    </source>
</evidence>
<protein>
    <submittedName>
        <fullName evidence="3">Fucose 4-O-acetylase</fullName>
    </submittedName>
</protein>
<keyword evidence="1" id="KW-0472">Membrane</keyword>
<evidence type="ECO:0000256" key="1">
    <source>
        <dbReference type="SAM" id="Phobius"/>
    </source>
</evidence>
<dbReference type="RefSeq" id="WP_073044201.1">
    <property type="nucleotide sequence ID" value="NZ_FRCJ01000002.1"/>
</dbReference>
<evidence type="ECO:0000313" key="4">
    <source>
        <dbReference type="Proteomes" id="UP000184280"/>
    </source>
</evidence>
<proteinExistence type="predicted"/>
<name>A0A1M7GSU5_XYLRU</name>
<dbReference type="InterPro" id="IPR052734">
    <property type="entry name" value="Nod_factor_acetyltransferase"/>
</dbReference>
<reference evidence="3 4" key="1">
    <citation type="submission" date="2016-11" db="EMBL/GenBank/DDBJ databases">
        <authorList>
            <person name="Jaros S."/>
            <person name="Januszkiewicz K."/>
            <person name="Wedrychowicz H."/>
        </authorList>
    </citation>
    <scope>NUCLEOTIDE SEQUENCE [LARGE SCALE GENOMIC DNA]</scope>
    <source>
        <strain evidence="3 4">BPI-34</strain>
    </source>
</reference>
<dbReference type="GO" id="GO:0016747">
    <property type="term" value="F:acyltransferase activity, transferring groups other than amino-acyl groups"/>
    <property type="evidence" value="ECO:0007669"/>
    <property type="project" value="InterPro"/>
</dbReference>
<feature type="transmembrane region" description="Helical" evidence="1">
    <location>
        <begin position="30"/>
        <end position="51"/>
    </location>
</feature>
<sequence length="347" mass="40461">MNRINWIDWAKAFCMTVVVFCHLPQQEDTFYLQFLASVILSTFFFVSGYLKKRDLTVKESAKKYGYALLIPYIIYNVIYYPYWAAKFYIENGGITWGDAIKPIVGTMLGQLNSSFSCELNGVTWFLIALFIMHILTDVLNKNKHGKTIMLILSVITMILYGANKYYHYAPYITYHGLIRCLCFFFMGNLFQKKGYLQTLNLRKDIAIGGSTLLLSLILFYWHIHEDRFVLHILLYYVVNFVSVYAFIYLSKSLNNIKSRIITLISIGTMLIFGLHRMMIGIIDFGIERILHHPNILYDWSECLIIALIIEMALLPIIIYRNKCPILFGKGSRNLLLNPPYRFTNDKR</sequence>
<feature type="transmembrane region" description="Helical" evidence="1">
    <location>
        <begin position="229"/>
        <end position="249"/>
    </location>
</feature>
<gene>
    <name evidence="3" type="ORF">SAMN04488494_1558</name>
</gene>
<feature type="transmembrane region" description="Helical" evidence="1">
    <location>
        <begin position="147"/>
        <end position="166"/>
    </location>
</feature>
<organism evidence="3 4">
    <name type="scientific">Xylanibacter ruminicola</name>
    <name type="common">Prevotella ruminicola</name>
    <dbReference type="NCBI Taxonomy" id="839"/>
    <lineage>
        <taxon>Bacteria</taxon>
        <taxon>Pseudomonadati</taxon>
        <taxon>Bacteroidota</taxon>
        <taxon>Bacteroidia</taxon>
        <taxon>Bacteroidales</taxon>
        <taxon>Prevotellaceae</taxon>
        <taxon>Xylanibacter</taxon>
    </lineage>
</organism>
<dbReference type="Pfam" id="PF01757">
    <property type="entry name" value="Acyl_transf_3"/>
    <property type="match status" value="1"/>
</dbReference>
<dbReference type="EMBL" id="FRCJ01000002">
    <property type="protein sequence ID" value="SHM19444.1"/>
    <property type="molecule type" value="Genomic_DNA"/>
</dbReference>
<dbReference type="Proteomes" id="UP000184280">
    <property type="component" value="Unassembled WGS sequence"/>
</dbReference>
<keyword evidence="1" id="KW-0812">Transmembrane</keyword>
<keyword evidence="1" id="KW-1133">Transmembrane helix</keyword>
<feature type="transmembrane region" description="Helical" evidence="1">
    <location>
        <begin position="261"/>
        <end position="282"/>
    </location>
</feature>
<feature type="transmembrane region" description="Helical" evidence="1">
    <location>
        <begin position="205"/>
        <end position="223"/>
    </location>
</feature>
<feature type="transmembrane region" description="Helical" evidence="1">
    <location>
        <begin position="63"/>
        <end position="82"/>
    </location>
</feature>
<feature type="transmembrane region" description="Helical" evidence="1">
    <location>
        <begin position="121"/>
        <end position="140"/>
    </location>
</feature>
<dbReference type="OrthoDB" id="1065994at2"/>